<name>A0A350P1J0_9ALTE</name>
<dbReference type="AlphaFoldDB" id="A0A350P1J0"/>
<sequence>MQRQQIRSSNVVGWADTVNNNATFTDAWQKTEYGEFLIEDLDLAYINGQCVIESIMVTGAAGQQPAAGDEEKIEILIADNNTFAQTSLIAVASGFYSSALIDTNKRLACFQIKQPIAVPSNGRIYFTVKCAASDALTADQATITVSQS</sequence>
<evidence type="ECO:0000313" key="2">
    <source>
        <dbReference type="Proteomes" id="UP000263517"/>
    </source>
</evidence>
<reference evidence="1 2" key="1">
    <citation type="journal article" date="2018" name="Nat. Biotechnol.">
        <title>A standardized bacterial taxonomy based on genome phylogeny substantially revises the tree of life.</title>
        <authorList>
            <person name="Parks D.H."/>
            <person name="Chuvochina M."/>
            <person name="Waite D.W."/>
            <person name="Rinke C."/>
            <person name="Skarshewski A."/>
            <person name="Chaumeil P.A."/>
            <person name="Hugenholtz P."/>
        </authorList>
    </citation>
    <scope>NUCLEOTIDE SEQUENCE [LARGE SCALE GENOMIC DNA]</scope>
    <source>
        <strain evidence="1">UBA11978</strain>
    </source>
</reference>
<accession>A0A350P1J0</accession>
<comment type="caution">
    <text evidence="1">The sequence shown here is derived from an EMBL/GenBank/DDBJ whole genome shotgun (WGS) entry which is preliminary data.</text>
</comment>
<dbReference type="EMBL" id="DNAN01000185">
    <property type="protein sequence ID" value="HAW75157.1"/>
    <property type="molecule type" value="Genomic_DNA"/>
</dbReference>
<proteinExistence type="predicted"/>
<evidence type="ECO:0000313" key="1">
    <source>
        <dbReference type="EMBL" id="HAW75157.1"/>
    </source>
</evidence>
<organism evidence="1 2">
    <name type="scientific">Alteromonas australica</name>
    <dbReference type="NCBI Taxonomy" id="589873"/>
    <lineage>
        <taxon>Bacteria</taxon>
        <taxon>Pseudomonadati</taxon>
        <taxon>Pseudomonadota</taxon>
        <taxon>Gammaproteobacteria</taxon>
        <taxon>Alteromonadales</taxon>
        <taxon>Alteromonadaceae</taxon>
        <taxon>Alteromonas/Salinimonas group</taxon>
        <taxon>Alteromonas</taxon>
    </lineage>
</organism>
<protein>
    <submittedName>
        <fullName evidence="1">Uncharacterized protein</fullName>
    </submittedName>
</protein>
<gene>
    <name evidence="1" type="ORF">DCW74_05390</name>
</gene>
<dbReference type="Proteomes" id="UP000263517">
    <property type="component" value="Unassembled WGS sequence"/>
</dbReference>